<evidence type="ECO:0000313" key="3">
    <source>
        <dbReference type="Proteomes" id="UP000663848"/>
    </source>
</evidence>
<comment type="caution">
    <text evidence="2">The sequence shown here is derived from an EMBL/GenBank/DDBJ whole genome shotgun (WGS) entry which is preliminary data.</text>
</comment>
<accession>A0A822FJW5</accession>
<evidence type="ECO:0000313" key="2">
    <source>
        <dbReference type="EMBL" id="CAF5123811.1"/>
    </source>
</evidence>
<protein>
    <submittedName>
        <fullName evidence="2">Uncharacterized protein</fullName>
    </submittedName>
</protein>
<evidence type="ECO:0000313" key="1">
    <source>
        <dbReference type="EMBL" id="CAF5095087.1"/>
    </source>
</evidence>
<dbReference type="Proteomes" id="UP000663848">
    <property type="component" value="Unassembled WGS sequence"/>
</dbReference>
<name>A0A822FJW5_9BILA</name>
<dbReference type="AlphaFoldDB" id="A0A822FJW5"/>
<proteinExistence type="predicted"/>
<organism evidence="2 3">
    <name type="scientific">Rotaria socialis</name>
    <dbReference type="NCBI Taxonomy" id="392032"/>
    <lineage>
        <taxon>Eukaryota</taxon>
        <taxon>Metazoa</taxon>
        <taxon>Spiralia</taxon>
        <taxon>Gnathifera</taxon>
        <taxon>Rotifera</taxon>
        <taxon>Eurotatoria</taxon>
        <taxon>Bdelloidea</taxon>
        <taxon>Philodinida</taxon>
        <taxon>Philodinidae</taxon>
        <taxon>Rotaria</taxon>
    </lineage>
</organism>
<reference evidence="2" key="1">
    <citation type="submission" date="2021-02" db="EMBL/GenBank/DDBJ databases">
        <authorList>
            <person name="Nowell W R."/>
        </authorList>
    </citation>
    <scope>NUCLEOTIDE SEQUENCE</scope>
</reference>
<sequence length="68" mass="8210">MNQLRQQLTNDFEKQKTLMPNNQSNTLVQDIEEVKKMYRAEIDRLYRENIELSQSQAKLIDSHQKQMQ</sequence>
<dbReference type="EMBL" id="CAJOBR010069438">
    <property type="protein sequence ID" value="CAF5095087.1"/>
    <property type="molecule type" value="Genomic_DNA"/>
</dbReference>
<feature type="non-terminal residue" evidence="2">
    <location>
        <position position="68"/>
    </location>
</feature>
<dbReference type="EMBL" id="CAJOBR010081216">
    <property type="protein sequence ID" value="CAF5123811.1"/>
    <property type="molecule type" value="Genomic_DNA"/>
</dbReference>
<gene>
    <name evidence="1" type="ORF">QYT958_LOCUS44541</name>
    <name evidence="2" type="ORF">QYT958_LOCUS46231</name>
</gene>